<dbReference type="InterPro" id="IPR049003">
    <property type="entry name" value="PgaA_barrel"/>
</dbReference>
<dbReference type="InterPro" id="IPR011990">
    <property type="entry name" value="TPR-like_helical_dom_sf"/>
</dbReference>
<evidence type="ECO:0000313" key="2">
    <source>
        <dbReference type="EMBL" id="PSR46133.1"/>
    </source>
</evidence>
<dbReference type="SUPFAM" id="SSF48452">
    <property type="entry name" value="TPR-like"/>
    <property type="match status" value="1"/>
</dbReference>
<dbReference type="Gene3D" id="1.25.40.10">
    <property type="entry name" value="Tetratricopeptide repeat domain"/>
    <property type="match status" value="1"/>
</dbReference>
<comment type="caution">
    <text evidence="2">The sequence shown here is derived from an EMBL/GenBank/DDBJ whole genome shotgun (WGS) entry which is preliminary data.</text>
</comment>
<evidence type="ECO:0000259" key="1">
    <source>
        <dbReference type="Pfam" id="PF21197"/>
    </source>
</evidence>
<proteinExistence type="predicted"/>
<gene>
    <name evidence="2" type="ORF">C8256_14010</name>
</gene>
<accession>A0A2T2Y0Q3</accession>
<reference evidence="2 3" key="1">
    <citation type="submission" date="2018-03" db="EMBL/GenBank/DDBJ databases">
        <title>First report of an OXA-48+CTX-M-M-producing Kluyvera ascorbata clone recovered from patients admitted in a University Hospital in Madrid, Spain.</title>
        <authorList>
            <person name="Hernandez-Garcia M."/>
            <person name="Leon-Sampedro R."/>
            <person name="Perez-Viso B."/>
            <person name="Morosini M.I."/>
            <person name="Lopez-Fresnena N."/>
            <person name="Coque T.M."/>
            <person name="Bonten M."/>
            <person name="Malhotra-Kumar S."/>
            <person name="Ruiz-Garbajosa P."/>
            <person name="Canton R."/>
        </authorList>
    </citation>
    <scope>NUCLEOTIDE SEQUENCE [LARGE SCALE GENOMIC DNA]</scope>
    <source>
        <strain evidence="2 3">KA2</strain>
    </source>
</reference>
<protein>
    <submittedName>
        <fullName evidence="2">Poly-beta-1,6 N-acetyl-D-glucosamine export porin PgaA</fullName>
    </submittedName>
</protein>
<dbReference type="InterPro" id="IPR023870">
    <property type="entry name" value="PGA_export_porin_PgaA"/>
</dbReference>
<evidence type="ECO:0000313" key="3">
    <source>
        <dbReference type="Proteomes" id="UP000240892"/>
    </source>
</evidence>
<dbReference type="RefSeq" id="WP_106927716.1">
    <property type="nucleotide sequence ID" value="NZ_CABMMU010000010.1"/>
</dbReference>
<dbReference type="AlphaFoldDB" id="A0A2T2Y0Q3"/>
<dbReference type="NCBIfam" id="TIGR03939">
    <property type="entry name" value="PGA_TPR_OMP"/>
    <property type="match status" value="1"/>
</dbReference>
<dbReference type="EMBL" id="PYHO01000010">
    <property type="protein sequence ID" value="PSR46133.1"/>
    <property type="molecule type" value="Genomic_DNA"/>
</dbReference>
<dbReference type="GO" id="GO:1901515">
    <property type="term" value="F:poly-beta-1,6-N-acetyl-D-glucosamine transmembrane transporter activity"/>
    <property type="evidence" value="ECO:0007669"/>
    <property type="project" value="InterPro"/>
</dbReference>
<dbReference type="Pfam" id="PF21197">
    <property type="entry name" value="PgaA_barrel"/>
    <property type="match status" value="1"/>
</dbReference>
<sequence>MDSSFQHNKAHGYLNSALSLSVSLILLIPNLVHGAESIYEQKIQQAGNGNYRPFLIYVQRYQQHRALNAEQVADWLQVALWAGDDRDVIHLWQRYQVYMPLPARGLAAAAQAARNLQQWQTALLLWQQALTLAPNKDDYRIGYIKTLADARQDTLALEAARGLLAESPTPAHRQTLAYVYQQQGKEWDRLLNDTLALTQNSRDSALLSEWVTALSRNRVDTPAQRHASEAKLSPAQQRQLDLNAVAEIVRLAVLPTRTERERYHLAQQALSRYEALLTRWKNNPDAQMDILRARIDRLGALYANADYPGVTHEYLALAAAHQAIPDWAIGWVISAYLEQQDVAAAQTLLARYPGYVPDAEDEQNELFFSLLDTGQYPAARQYVDRVMQHAPWARYNPGDPSAQPNDLWLIGQSLNVQYLTASNTLAQAQTLARQLADSAPGNQGLQIDYATVLQARGQPRSAERRLKMAEALEPTNIALESQQAYIAMDLHEWRQMDLLTDDVIARTPKDRSAQKLARMRDIQHFSELRVNATKGLYSDNPISGSRDLSWDATLYGPPMADSWRPFAGTRFAQGHFDEGNGSAHHLFGGLEWRPRDFRGEIELSSNHFHGGSKPGGRIIGEYRPVDSWQFGGELERISRSTPLRALRNGISANRAAASVHWYQNEQRNYRLSAAYSDFSDGNRRQEYNITGEERIWQRPSMTLTLGPEISTSTNSRADTLYYNPSRDLATAASLTLDHEMYRHYDTLWSQQILAGGGVYWQKQQSPGAITLLGYGQRIQWNNVLDTGLMLNWDKRPYDGKRESNLAVTFDATLRF</sequence>
<keyword evidence="3" id="KW-1185">Reference proteome</keyword>
<dbReference type="NCBIfam" id="NF007468">
    <property type="entry name" value="PRK10049.1"/>
    <property type="match status" value="1"/>
</dbReference>
<name>A0A2T2Y0Q3_9ENTR</name>
<feature type="domain" description="PgaA membrane beta barrel" evidence="1">
    <location>
        <begin position="522"/>
        <end position="815"/>
    </location>
</feature>
<organism evidence="2 3">
    <name type="scientific">Kluyvera genomosp. 2</name>
    <dbReference type="NCBI Taxonomy" id="2774054"/>
    <lineage>
        <taxon>Bacteria</taxon>
        <taxon>Pseudomonadati</taxon>
        <taxon>Pseudomonadota</taxon>
        <taxon>Gammaproteobacteria</taxon>
        <taxon>Enterobacterales</taxon>
        <taxon>Enterobacteriaceae</taxon>
        <taxon>Kluyvera</taxon>
    </lineage>
</organism>
<dbReference type="Proteomes" id="UP000240892">
    <property type="component" value="Unassembled WGS sequence"/>
</dbReference>